<evidence type="ECO:0008006" key="4">
    <source>
        <dbReference type="Google" id="ProtNLM"/>
    </source>
</evidence>
<comment type="caution">
    <text evidence="2">The sequence shown here is derived from an EMBL/GenBank/DDBJ whole genome shotgun (WGS) entry which is preliminary data.</text>
</comment>
<feature type="compositionally biased region" description="Pro residues" evidence="1">
    <location>
        <begin position="137"/>
        <end position="147"/>
    </location>
</feature>
<keyword evidence="3" id="KW-1185">Reference proteome</keyword>
<feature type="region of interest" description="Disordered" evidence="1">
    <location>
        <begin position="629"/>
        <end position="715"/>
    </location>
</feature>
<evidence type="ECO:0000313" key="3">
    <source>
        <dbReference type="Proteomes" id="UP001431784"/>
    </source>
</evidence>
<evidence type="ECO:0000256" key="1">
    <source>
        <dbReference type="SAM" id="MobiDB-lite"/>
    </source>
</evidence>
<evidence type="ECO:0000313" key="2">
    <source>
        <dbReference type="EMBL" id="MDD7970751.1"/>
    </source>
</evidence>
<feature type="compositionally biased region" description="Low complexity" evidence="1">
    <location>
        <begin position="665"/>
        <end position="676"/>
    </location>
</feature>
<gene>
    <name evidence="2" type="ORF">PUT78_06545</name>
</gene>
<feature type="region of interest" description="Disordered" evidence="1">
    <location>
        <begin position="228"/>
        <end position="257"/>
    </location>
</feature>
<reference evidence="2" key="1">
    <citation type="submission" date="2023-02" db="EMBL/GenBank/DDBJ databases">
        <title>Description of Roseinatronobacter alkalisoli sp. nov., an alkaliphilic bacerium isolated from soda soil.</title>
        <authorList>
            <person name="Wei W."/>
        </authorList>
    </citation>
    <scope>NUCLEOTIDE SEQUENCE</scope>
    <source>
        <strain evidence="2">HJB301</strain>
    </source>
</reference>
<feature type="compositionally biased region" description="Low complexity" evidence="1">
    <location>
        <begin position="631"/>
        <end position="642"/>
    </location>
</feature>
<feature type="compositionally biased region" description="Low complexity" evidence="1">
    <location>
        <begin position="706"/>
        <end position="715"/>
    </location>
</feature>
<protein>
    <recommendedName>
        <fullName evidence="4">HEAT repeat domain-containing protein</fullName>
    </recommendedName>
</protein>
<name>A0ABT5T6L3_9RHOB</name>
<dbReference type="Proteomes" id="UP001431784">
    <property type="component" value="Unassembled WGS sequence"/>
</dbReference>
<organism evidence="2 3">
    <name type="scientific">Roseinatronobacter alkalisoli</name>
    <dbReference type="NCBI Taxonomy" id="3028235"/>
    <lineage>
        <taxon>Bacteria</taxon>
        <taxon>Pseudomonadati</taxon>
        <taxon>Pseudomonadota</taxon>
        <taxon>Alphaproteobacteria</taxon>
        <taxon>Rhodobacterales</taxon>
        <taxon>Paracoccaceae</taxon>
        <taxon>Roseinatronobacter</taxon>
    </lineage>
</organism>
<dbReference type="RefSeq" id="WP_274351433.1">
    <property type="nucleotide sequence ID" value="NZ_JAQZSM010000004.1"/>
</dbReference>
<dbReference type="EMBL" id="JAQZSM010000004">
    <property type="protein sequence ID" value="MDD7970751.1"/>
    <property type="molecule type" value="Genomic_DNA"/>
</dbReference>
<proteinExistence type="predicted"/>
<accession>A0ABT5T6L3</accession>
<feature type="region of interest" description="Disordered" evidence="1">
    <location>
        <begin position="129"/>
        <end position="156"/>
    </location>
</feature>
<sequence>MWTAGQIIAIIGICFVGTGAVAQVTTIPVRAGEHAAFTRLVIQMPDENDWRLTQQGRKADLTISGPALAFDLSQTFARIPRTRLATLTQTDAGLELTLACDCRLHAAEDLPRNLVIDIARVNIPITRATVDTRRPPTRAPHPQPALPHPAEGGGSYALAAGQSLASMLAGRAQPLPQGPSLLLRQVLGAHTPVMEPAQDDTVSDKPEFAMPGMTRELGRVLSEATGQGLLTPAPYSPPAGISRAHSPDAPVPSGTTAQDLRAAGQFSVTDSVSAARGAIARRLQDDLFASCPPSDLIDPAAWADPATTALVPHIPGLLFTEIDSLDAEITRNLVKHHLYLGFGAEARVILSLLHPLRQEDRILEILGHLVDLAPLPPDLLPTYLENCDGMAPLWQALAILPDDLPENFAFPALVQAIQGLPPHLRLHLGPHLVRHLVVQGHVSHAHAIRDSLDRVAEGQSDPLRIAQAALDLPRVSVQVAERLEHDLLSDPSVESLTLLLTRQQDMNLPLSDDLVDEARAILLPLRGSAEGHRIARFLAKGLSRTGRFADALSLAHGDEAGFAPADAESLFAQLLHELSRDADDVTFVTLAFAYAPWQLPLPRDVAQDLAARLSSLGFTAQAELMATTPGTTAAPDSADAISPAPPATSRQEQIGPFWPAPLTLPPVDARPPAVVAGRTATAETASPGGDVADGPDPQTLQSDGMDAAQNASSAAGAAVDDAIGLLHAGRNTVRDSAQLRERLADLLDQTP</sequence>